<proteinExistence type="predicted"/>
<feature type="domain" description="AAA+ ATPase" evidence="1">
    <location>
        <begin position="21"/>
        <end position="139"/>
    </location>
</feature>
<dbReference type="SMART" id="SM00382">
    <property type="entry name" value="AAA"/>
    <property type="match status" value="1"/>
</dbReference>
<dbReference type="EMBL" id="MNZT01000113">
    <property type="protein sequence ID" value="OIP95212.1"/>
    <property type="molecule type" value="Genomic_DNA"/>
</dbReference>
<evidence type="ECO:0000313" key="3">
    <source>
        <dbReference type="Proteomes" id="UP000183245"/>
    </source>
</evidence>
<organism evidence="2 3">
    <name type="scientific">Candidatus Wirthbacteria bacterium CG2_30_54_11</name>
    <dbReference type="NCBI Taxonomy" id="1817892"/>
    <lineage>
        <taxon>Bacteria</taxon>
        <taxon>Candidatus Wirthbacteria</taxon>
    </lineage>
</organism>
<comment type="caution">
    <text evidence="2">The sequence shown here is derived from an EMBL/GenBank/DDBJ whole genome shotgun (WGS) entry which is preliminary data.</text>
</comment>
<dbReference type="InterPro" id="IPR025420">
    <property type="entry name" value="DUF4143"/>
</dbReference>
<reference evidence="2 3" key="1">
    <citation type="journal article" date="2016" name="Environ. Microbiol.">
        <title>Genomic resolution of a cold subsurface aquifer community provides metabolic insights for novel microbes adapted to high CO concentrations.</title>
        <authorList>
            <person name="Probst A.J."/>
            <person name="Castelle C.J."/>
            <person name="Singh A."/>
            <person name="Brown C.T."/>
            <person name="Anantharaman K."/>
            <person name="Sharon I."/>
            <person name="Hug L.A."/>
            <person name="Burstein D."/>
            <person name="Emerson J.B."/>
            <person name="Thomas B.C."/>
            <person name="Banfield J.F."/>
        </authorList>
    </citation>
    <scope>NUCLEOTIDE SEQUENCE [LARGE SCALE GENOMIC DNA]</scope>
    <source>
        <strain evidence="2">CG2_30_54_11</strain>
    </source>
</reference>
<protein>
    <recommendedName>
        <fullName evidence="1">AAA+ ATPase domain-containing protein</fullName>
    </recommendedName>
</protein>
<evidence type="ECO:0000313" key="2">
    <source>
        <dbReference type="EMBL" id="OIP95212.1"/>
    </source>
</evidence>
<dbReference type="InterPro" id="IPR027417">
    <property type="entry name" value="P-loop_NTPase"/>
</dbReference>
<dbReference type="PANTHER" id="PTHR43566">
    <property type="entry name" value="CONSERVED PROTEIN"/>
    <property type="match status" value="1"/>
</dbReference>
<name>A0A1J5IDM1_9BACT</name>
<dbReference type="Pfam" id="PF13635">
    <property type="entry name" value="DUF4143"/>
    <property type="match status" value="1"/>
</dbReference>
<dbReference type="Gene3D" id="3.40.50.300">
    <property type="entry name" value="P-loop containing nucleotide triphosphate hydrolases"/>
    <property type="match status" value="1"/>
</dbReference>
<dbReference type="Proteomes" id="UP000183245">
    <property type="component" value="Unassembled WGS sequence"/>
</dbReference>
<accession>A0A1J5IDM1</accession>
<sequence length="381" mass="43568">MTIARQLQSIIESVLLPGGSKQPAVIIYGPRQVGKTTLVREIVAKAQVRSEYFNCDYQDVRSVFAYETIGSIGPTLQNLDLIVLDEAQRIANIGLVLKILVDEYPQVQVISTGSSSFELSNQIAESLAGRQRTFHLYPLTLQELHTTSSLLTRQRALPSLLRFGSYPDAALADERQAPGLLRELVNSYVFKDIFAYQTVKKTEILTSLLRLLAFQIGSEVSYQELAIQLGIDQTVVQRYIQLLEDTFILYRLGGYRRNLRSEITKSRKIYFWDLGIRNALIDNFSPLESRPDTGALWENFAVTERIEQNHYHDRTNRPFFWRTYGQQEIDYLEESTDHLSAFEFKWNQNRKTRIPSAFATAYPTASFDLITPHDLSGSFFA</sequence>
<dbReference type="PANTHER" id="PTHR43566:SF1">
    <property type="entry name" value="AAA+ ATPASE DOMAIN-CONTAINING PROTEIN"/>
    <property type="match status" value="1"/>
</dbReference>
<dbReference type="STRING" id="1817892.AUK40_06250"/>
<dbReference type="Pfam" id="PF13173">
    <property type="entry name" value="AAA_14"/>
    <property type="match status" value="1"/>
</dbReference>
<gene>
    <name evidence="2" type="ORF">AUK40_06250</name>
</gene>
<dbReference type="AlphaFoldDB" id="A0A1J5IDM1"/>
<dbReference type="InterPro" id="IPR041682">
    <property type="entry name" value="AAA_14"/>
</dbReference>
<dbReference type="SUPFAM" id="SSF52540">
    <property type="entry name" value="P-loop containing nucleoside triphosphate hydrolases"/>
    <property type="match status" value="1"/>
</dbReference>
<evidence type="ECO:0000259" key="1">
    <source>
        <dbReference type="SMART" id="SM00382"/>
    </source>
</evidence>
<dbReference type="InterPro" id="IPR003593">
    <property type="entry name" value="AAA+_ATPase"/>
</dbReference>